<evidence type="ECO:0000313" key="1">
    <source>
        <dbReference type="EMBL" id="RUO45210.1"/>
    </source>
</evidence>
<dbReference type="Pfam" id="PF03783">
    <property type="entry name" value="CsgG"/>
    <property type="match status" value="1"/>
</dbReference>
<protein>
    <submittedName>
        <fullName evidence="1">Peptidoglycan-binding protein</fullName>
    </submittedName>
</protein>
<dbReference type="RefSeq" id="WP_126819591.1">
    <property type="nucleotide sequence ID" value="NZ_PIPS01000001.1"/>
</dbReference>
<dbReference type="GO" id="GO:0030288">
    <property type="term" value="C:outer membrane-bounded periplasmic space"/>
    <property type="evidence" value="ECO:0007669"/>
    <property type="project" value="InterPro"/>
</dbReference>
<dbReference type="AlphaFoldDB" id="A0AA94JEI7"/>
<dbReference type="PROSITE" id="PS51257">
    <property type="entry name" value="PROKAR_LIPOPROTEIN"/>
    <property type="match status" value="1"/>
</dbReference>
<organism evidence="1 2">
    <name type="scientific">Idiomarina aquatica</name>
    <dbReference type="NCBI Taxonomy" id="1327752"/>
    <lineage>
        <taxon>Bacteria</taxon>
        <taxon>Pseudomonadati</taxon>
        <taxon>Pseudomonadota</taxon>
        <taxon>Gammaproteobacteria</taxon>
        <taxon>Alteromonadales</taxon>
        <taxon>Idiomarinaceae</taxon>
        <taxon>Idiomarina</taxon>
    </lineage>
</organism>
<proteinExistence type="predicted"/>
<accession>A0AA94JEI7</accession>
<gene>
    <name evidence="1" type="ORF">CWE23_04125</name>
</gene>
<comment type="caution">
    <text evidence="1">The sequence shown here is derived from an EMBL/GenBank/DDBJ whole genome shotgun (WGS) entry which is preliminary data.</text>
</comment>
<dbReference type="EMBL" id="PIPS01000001">
    <property type="protein sequence ID" value="RUO45210.1"/>
    <property type="molecule type" value="Genomic_DNA"/>
</dbReference>
<name>A0AA94JEI7_9GAMM</name>
<sequence length="260" mass="27128">MLYNRAKLISLSVFITLSLSGCVSTTPKLGGSGGMTTSGGAGGASASGANSELERCDAPLGTLSVFEDTEDNWWRDYQSRYPKLGSTLPVIRLMIQQSNCFVIVERGKAMAAMRAERALMDSGELRAGSNFGKGQLVSADYTVTPSIQFSEKGTQKAGALLGGWVGLVAGGLSANEASTTLMLIDNRSGVQVSAATGNAKNYDFGGFAGFWGLGLGAGGYTDTPEGKVISAAFLDSYNNMVRALRNYKSQEIAGPRLSAG</sequence>
<dbReference type="Proteomes" id="UP000286680">
    <property type="component" value="Unassembled WGS sequence"/>
</dbReference>
<dbReference type="InterPro" id="IPR005534">
    <property type="entry name" value="Curli_assmbl/transp-comp_CsgG"/>
</dbReference>
<keyword evidence="2" id="KW-1185">Reference proteome</keyword>
<reference evidence="2" key="1">
    <citation type="journal article" date="2018" name="Front. Microbiol.">
        <title>Genome-Based Analysis Reveals the Taxonomy and Diversity of the Family Idiomarinaceae.</title>
        <authorList>
            <person name="Liu Y."/>
            <person name="Lai Q."/>
            <person name="Shao Z."/>
        </authorList>
    </citation>
    <scope>NUCLEOTIDE SEQUENCE [LARGE SCALE GENOMIC DNA]</scope>
    <source>
        <strain evidence="2">SN-14</strain>
    </source>
</reference>
<evidence type="ECO:0000313" key="2">
    <source>
        <dbReference type="Proteomes" id="UP000286680"/>
    </source>
</evidence>